<evidence type="ECO:0008006" key="3">
    <source>
        <dbReference type="Google" id="ProtNLM"/>
    </source>
</evidence>
<sequence>MKQIYVTSAVLLRFLLNDDAALAPHAATAFQKAEQKDCTLWIDPVTIADTCMSLMEAGFARKEITSVFTRLLLLDGVICDRETVVLQALDIWARSDDTSFADAFALVQSKQSKALFLTEEDLIRVSSII</sequence>
<protein>
    <recommendedName>
        <fullName evidence="3">PIN domain-containing protein</fullName>
    </recommendedName>
</protein>
<gene>
    <name evidence="1" type="ORF">ACFSB2_06705</name>
</gene>
<organism evidence="1 2">
    <name type="scientific">Alicyclobacillus fodiniaquatilis</name>
    <dbReference type="NCBI Taxonomy" id="1661150"/>
    <lineage>
        <taxon>Bacteria</taxon>
        <taxon>Bacillati</taxon>
        <taxon>Bacillota</taxon>
        <taxon>Bacilli</taxon>
        <taxon>Bacillales</taxon>
        <taxon>Alicyclobacillaceae</taxon>
        <taxon>Alicyclobacillus</taxon>
    </lineage>
</organism>
<dbReference type="EMBL" id="JBHUCX010000020">
    <property type="protein sequence ID" value="MFD1674394.1"/>
    <property type="molecule type" value="Genomic_DNA"/>
</dbReference>
<dbReference type="RefSeq" id="WP_377942265.1">
    <property type="nucleotide sequence ID" value="NZ_JBHUCX010000020.1"/>
</dbReference>
<proteinExistence type="predicted"/>
<name>A0ABW4JF54_9BACL</name>
<evidence type="ECO:0000313" key="2">
    <source>
        <dbReference type="Proteomes" id="UP001597079"/>
    </source>
</evidence>
<dbReference type="Proteomes" id="UP001597079">
    <property type="component" value="Unassembled WGS sequence"/>
</dbReference>
<dbReference type="SUPFAM" id="SSF88723">
    <property type="entry name" value="PIN domain-like"/>
    <property type="match status" value="1"/>
</dbReference>
<comment type="caution">
    <text evidence="1">The sequence shown here is derived from an EMBL/GenBank/DDBJ whole genome shotgun (WGS) entry which is preliminary data.</text>
</comment>
<accession>A0ABW4JF54</accession>
<evidence type="ECO:0000313" key="1">
    <source>
        <dbReference type="EMBL" id="MFD1674394.1"/>
    </source>
</evidence>
<keyword evidence="2" id="KW-1185">Reference proteome</keyword>
<dbReference type="InterPro" id="IPR029060">
    <property type="entry name" value="PIN-like_dom_sf"/>
</dbReference>
<reference evidence="2" key="1">
    <citation type="journal article" date="2019" name="Int. J. Syst. Evol. Microbiol.">
        <title>The Global Catalogue of Microorganisms (GCM) 10K type strain sequencing project: providing services to taxonomists for standard genome sequencing and annotation.</title>
        <authorList>
            <consortium name="The Broad Institute Genomics Platform"/>
            <consortium name="The Broad Institute Genome Sequencing Center for Infectious Disease"/>
            <person name="Wu L."/>
            <person name="Ma J."/>
        </authorList>
    </citation>
    <scope>NUCLEOTIDE SEQUENCE [LARGE SCALE GENOMIC DNA]</scope>
    <source>
        <strain evidence="2">CGMCC 1.12286</strain>
    </source>
</reference>